<dbReference type="InterPro" id="IPR036291">
    <property type="entry name" value="NAD(P)-bd_dom_sf"/>
</dbReference>
<dbReference type="AlphaFoldDB" id="A0A5E4TB57"/>
<dbReference type="GO" id="GO:0016616">
    <property type="term" value="F:oxidoreductase activity, acting on the CH-OH group of donors, NAD or NADP as acceptor"/>
    <property type="evidence" value="ECO:0007669"/>
    <property type="project" value="UniProtKB-ARBA"/>
</dbReference>
<evidence type="ECO:0000256" key="2">
    <source>
        <dbReference type="ARBA" id="ARBA00023027"/>
    </source>
</evidence>
<dbReference type="InterPro" id="IPR006140">
    <property type="entry name" value="D-isomer_DH_NAD-bd"/>
</dbReference>
<keyword evidence="4" id="KW-0670">Pyruvate</keyword>
<dbReference type="Proteomes" id="UP000333828">
    <property type="component" value="Unassembled WGS sequence"/>
</dbReference>
<proteinExistence type="predicted"/>
<dbReference type="GO" id="GO:0051287">
    <property type="term" value="F:NAD binding"/>
    <property type="evidence" value="ECO:0007669"/>
    <property type="project" value="InterPro"/>
</dbReference>
<keyword evidence="5" id="KW-1185">Reference proteome</keyword>
<name>A0A5E4TB57_9BURK</name>
<sequence length="313" mass="34263">MRILFAMTGKDTGPWIDALRSAMPGADVREWNVADAAPADYALVWKSDPEVLCHRPELKAIFNVGAGVDWIFSAVAKDPAVVTGDVPIYRIEDAGMASQMVEYATYATLRSFRRFDAYERQQRDGVWQPLAVPAAGEFIVGVLGLGSLGAAVASRLASFGFDVRGYSRSPKRVDGVQCFSGESEWASFVDGAHVLINLLPNTPETRGVLNAQTFQRLARGAHVVNLARGEHLVEKDLLQAIEQGQLSGATLDVFMHEPLPKGHPFWTEPRICITPHISAQTRLGESVEQLVRKIGEIEHGQTPTGRVDVLRGY</sequence>
<evidence type="ECO:0000256" key="1">
    <source>
        <dbReference type="ARBA" id="ARBA00023002"/>
    </source>
</evidence>
<keyword evidence="1" id="KW-0560">Oxidoreductase</keyword>
<dbReference type="PROSITE" id="PS00065">
    <property type="entry name" value="D_2_HYDROXYACID_DH_1"/>
    <property type="match status" value="1"/>
</dbReference>
<accession>A0A5E4TB57</accession>
<dbReference type="PANTHER" id="PTHR43333">
    <property type="entry name" value="2-HACID_DH_C DOMAIN-CONTAINING PROTEIN"/>
    <property type="match status" value="1"/>
</dbReference>
<dbReference type="Pfam" id="PF02826">
    <property type="entry name" value="2-Hacid_dh_C"/>
    <property type="match status" value="1"/>
</dbReference>
<dbReference type="Gene3D" id="3.40.50.720">
    <property type="entry name" value="NAD(P)-binding Rossmann-like Domain"/>
    <property type="match status" value="2"/>
</dbReference>
<reference evidence="4 5" key="1">
    <citation type="submission" date="2019-08" db="EMBL/GenBank/DDBJ databases">
        <authorList>
            <person name="Peeters C."/>
        </authorList>
    </citation>
    <scope>NUCLEOTIDE SEQUENCE [LARGE SCALE GENOMIC DNA]</scope>
    <source>
        <strain evidence="4 5">LMG 31115</strain>
    </source>
</reference>
<dbReference type="PANTHER" id="PTHR43333:SF1">
    <property type="entry name" value="D-ISOMER SPECIFIC 2-HYDROXYACID DEHYDROGENASE NAD-BINDING DOMAIN-CONTAINING PROTEIN"/>
    <property type="match status" value="1"/>
</dbReference>
<feature type="domain" description="D-isomer specific 2-hydroxyacid dehydrogenase NAD-binding" evidence="3">
    <location>
        <begin position="108"/>
        <end position="278"/>
    </location>
</feature>
<evidence type="ECO:0000259" key="3">
    <source>
        <dbReference type="Pfam" id="PF02826"/>
    </source>
</evidence>
<dbReference type="EMBL" id="CABPSI010000001">
    <property type="protein sequence ID" value="VVD85370.1"/>
    <property type="molecule type" value="Genomic_DNA"/>
</dbReference>
<dbReference type="SUPFAM" id="SSF51735">
    <property type="entry name" value="NAD(P)-binding Rossmann-fold domains"/>
    <property type="match status" value="1"/>
</dbReference>
<keyword evidence="2" id="KW-0520">NAD</keyword>
<dbReference type="InterPro" id="IPR029752">
    <property type="entry name" value="D-isomer_DH_CS1"/>
</dbReference>
<gene>
    <name evidence="4" type="ORF">PIN31115_01330</name>
</gene>
<evidence type="ECO:0000313" key="4">
    <source>
        <dbReference type="EMBL" id="VVD85370.1"/>
    </source>
</evidence>
<dbReference type="SUPFAM" id="SSF52283">
    <property type="entry name" value="Formate/glycerate dehydrogenase catalytic domain-like"/>
    <property type="match status" value="1"/>
</dbReference>
<dbReference type="RefSeq" id="WP_150683336.1">
    <property type="nucleotide sequence ID" value="NZ_CABPSI010000001.1"/>
</dbReference>
<evidence type="ECO:0000313" key="5">
    <source>
        <dbReference type="Proteomes" id="UP000333828"/>
    </source>
</evidence>
<protein>
    <submittedName>
        <fullName evidence="4">Glyoxylate/hydroxypyruvate reductase A</fullName>
    </submittedName>
</protein>
<organism evidence="4 5">
    <name type="scientific">Pandoraea iniqua</name>
    <dbReference type="NCBI Taxonomy" id="2508288"/>
    <lineage>
        <taxon>Bacteria</taxon>
        <taxon>Pseudomonadati</taxon>
        <taxon>Pseudomonadota</taxon>
        <taxon>Betaproteobacteria</taxon>
        <taxon>Burkholderiales</taxon>
        <taxon>Burkholderiaceae</taxon>
        <taxon>Pandoraea</taxon>
    </lineage>
</organism>
<dbReference type="CDD" id="cd12164">
    <property type="entry name" value="GDH_like_2"/>
    <property type="match status" value="1"/>
</dbReference>